<evidence type="ECO:0000256" key="11">
    <source>
        <dbReference type="ARBA" id="ARBA00023136"/>
    </source>
</evidence>
<sequence>MEEEKGKLIYILPNFFTAASIFLAVISIISTIKGNFSAAIFYIILSLICDGLDGRVARLTHATSKFGVEFDSLADIVAFGVAPALLFYCAVGHDYGKVGSLVAALYVVFGAIRLARFNVTTGTYEPSVFIGLPIPTAAITMAFWIGIYLKYDLSKGFGVFLIIAMAALSFLMVSNIRFPSFKKISLKRPNAIKILVLLIVVFFSLLYLFRLEFPAVLTLVYIVYGLVRGALNLSAAKFHKKDKPEETAK</sequence>
<keyword evidence="10" id="KW-0443">Lipid metabolism</keyword>
<evidence type="ECO:0000256" key="16">
    <source>
        <dbReference type="SAM" id="Phobius"/>
    </source>
</evidence>
<dbReference type="NCBIfam" id="TIGR00473">
    <property type="entry name" value="pssA"/>
    <property type="match status" value="1"/>
</dbReference>
<feature type="transmembrane region" description="Helical" evidence="16">
    <location>
        <begin position="215"/>
        <end position="233"/>
    </location>
</feature>
<dbReference type="eggNOG" id="COG1183">
    <property type="taxonomic scope" value="Bacteria"/>
</dbReference>
<dbReference type="Proteomes" id="UP000005709">
    <property type="component" value="Unassembled WGS sequence"/>
</dbReference>
<dbReference type="EMBL" id="ACYG01000032">
    <property type="protein sequence ID" value="EEV16305.1"/>
    <property type="molecule type" value="Genomic_DNA"/>
</dbReference>
<dbReference type="AlphaFoldDB" id="C8PLJ3"/>
<name>C8PLJ3_9BACT</name>
<reference evidence="17 18" key="1">
    <citation type="submission" date="2009-07" db="EMBL/GenBank/DDBJ databases">
        <authorList>
            <person name="Madupu R."/>
            <person name="Sebastian Y."/>
            <person name="Durkin A.S."/>
            <person name="Torralba M."/>
            <person name="Methe B."/>
            <person name="Sutton G.G."/>
            <person name="Strausberg R.L."/>
            <person name="Nelson K.E."/>
        </authorList>
    </citation>
    <scope>NUCLEOTIDE SEQUENCE [LARGE SCALE GENOMIC DNA]</scope>
    <source>
        <strain evidence="17 18">RM3268</strain>
    </source>
</reference>
<feature type="transmembrane region" description="Helical" evidence="16">
    <location>
        <begin position="73"/>
        <end position="93"/>
    </location>
</feature>
<evidence type="ECO:0000256" key="2">
    <source>
        <dbReference type="ARBA" id="ARBA00004127"/>
    </source>
</evidence>
<evidence type="ECO:0000256" key="10">
    <source>
        <dbReference type="ARBA" id="ARBA00023098"/>
    </source>
</evidence>
<gene>
    <name evidence="17" type="primary">pssA</name>
    <name evidence="17" type="ORF">CAMGR0001_2003</name>
</gene>
<organism evidence="17 18">
    <name type="scientific">Campylobacter gracilis RM3268</name>
    <dbReference type="NCBI Taxonomy" id="553220"/>
    <lineage>
        <taxon>Bacteria</taxon>
        <taxon>Pseudomonadati</taxon>
        <taxon>Campylobacterota</taxon>
        <taxon>Epsilonproteobacteria</taxon>
        <taxon>Campylobacterales</taxon>
        <taxon>Campylobacteraceae</taxon>
        <taxon>Campylobacter</taxon>
    </lineage>
</organism>
<evidence type="ECO:0000256" key="9">
    <source>
        <dbReference type="ARBA" id="ARBA00022989"/>
    </source>
</evidence>
<dbReference type="InterPro" id="IPR050324">
    <property type="entry name" value="CDP-alcohol_PTase-I"/>
</dbReference>
<dbReference type="PANTHER" id="PTHR14269:SF61">
    <property type="entry name" value="CDP-DIACYLGLYCEROL--SERINE O-PHOSPHATIDYLTRANSFERASE"/>
    <property type="match status" value="1"/>
</dbReference>
<evidence type="ECO:0000256" key="6">
    <source>
        <dbReference type="ARBA" id="ARBA00022516"/>
    </source>
</evidence>
<dbReference type="GO" id="GO:0008654">
    <property type="term" value="P:phospholipid biosynthetic process"/>
    <property type="evidence" value="ECO:0007669"/>
    <property type="project" value="UniProtKB-KW"/>
</dbReference>
<comment type="catalytic activity">
    <reaction evidence="1">
        <text>a CDP-1,2-diacyl-sn-glycerol + L-serine = a 1,2-diacyl-sn-glycero-3-phospho-L-serine + CMP + H(+)</text>
        <dbReference type="Rhea" id="RHEA:16913"/>
        <dbReference type="ChEBI" id="CHEBI:15378"/>
        <dbReference type="ChEBI" id="CHEBI:33384"/>
        <dbReference type="ChEBI" id="CHEBI:57262"/>
        <dbReference type="ChEBI" id="CHEBI:58332"/>
        <dbReference type="ChEBI" id="CHEBI:60377"/>
        <dbReference type="EC" id="2.7.8.8"/>
    </reaction>
</comment>
<comment type="caution">
    <text evidence="17">The sequence shown here is derived from an EMBL/GenBank/DDBJ whole genome shotgun (WGS) entry which is preliminary data.</text>
</comment>
<comment type="similarity">
    <text evidence="3 15">Belongs to the CDP-alcohol phosphatidyltransferase class-I family.</text>
</comment>
<evidence type="ECO:0000256" key="5">
    <source>
        <dbReference type="ARBA" id="ARBA00017171"/>
    </source>
</evidence>
<feature type="transmembrane region" description="Helical" evidence="16">
    <location>
        <begin position="157"/>
        <end position="178"/>
    </location>
</feature>
<keyword evidence="7 15" id="KW-0808">Transferase</keyword>
<dbReference type="EC" id="2.7.8.8" evidence="4"/>
<keyword evidence="13" id="KW-1208">Phospholipid metabolism</keyword>
<evidence type="ECO:0000256" key="13">
    <source>
        <dbReference type="ARBA" id="ARBA00023264"/>
    </source>
</evidence>
<evidence type="ECO:0000256" key="7">
    <source>
        <dbReference type="ARBA" id="ARBA00022679"/>
    </source>
</evidence>
<evidence type="ECO:0000256" key="1">
    <source>
        <dbReference type="ARBA" id="ARBA00000287"/>
    </source>
</evidence>
<comment type="subcellular location">
    <subcellularLocation>
        <location evidence="2">Endomembrane system</location>
        <topology evidence="2">Multi-pass membrane protein</topology>
    </subcellularLocation>
</comment>
<keyword evidence="6" id="KW-0444">Lipid biosynthesis</keyword>
<evidence type="ECO:0000313" key="18">
    <source>
        <dbReference type="Proteomes" id="UP000005709"/>
    </source>
</evidence>
<keyword evidence="18" id="KW-1185">Reference proteome</keyword>
<dbReference type="Pfam" id="PF01066">
    <property type="entry name" value="CDP-OH_P_transf"/>
    <property type="match status" value="1"/>
</dbReference>
<dbReference type="InterPro" id="IPR043130">
    <property type="entry name" value="CDP-OH_PTrfase_TM_dom"/>
</dbReference>
<feature type="transmembrane region" description="Helical" evidence="16">
    <location>
        <begin position="128"/>
        <end position="151"/>
    </location>
</feature>
<keyword evidence="12" id="KW-0594">Phospholipid biosynthesis</keyword>
<dbReference type="PROSITE" id="PS00379">
    <property type="entry name" value="CDP_ALCOHOL_P_TRANSF"/>
    <property type="match status" value="1"/>
</dbReference>
<dbReference type="InterPro" id="IPR000462">
    <property type="entry name" value="CDP-OH_P_trans"/>
</dbReference>
<feature type="transmembrane region" description="Helical" evidence="16">
    <location>
        <begin position="7"/>
        <end position="29"/>
    </location>
</feature>
<keyword evidence="8 16" id="KW-0812">Transmembrane</keyword>
<dbReference type="PANTHER" id="PTHR14269">
    <property type="entry name" value="CDP-DIACYLGLYCEROL--GLYCEROL-3-PHOSPHATE 3-PHOSPHATIDYLTRANSFERASE-RELATED"/>
    <property type="match status" value="1"/>
</dbReference>
<dbReference type="GO" id="GO:0003882">
    <property type="term" value="F:CDP-diacylglycerol-serine O-phosphatidyltransferase activity"/>
    <property type="evidence" value="ECO:0007669"/>
    <property type="project" value="UniProtKB-EC"/>
</dbReference>
<evidence type="ECO:0000256" key="8">
    <source>
        <dbReference type="ARBA" id="ARBA00022692"/>
    </source>
</evidence>
<dbReference type="InterPro" id="IPR048254">
    <property type="entry name" value="CDP_ALCOHOL_P_TRANSF_CS"/>
</dbReference>
<evidence type="ECO:0000256" key="15">
    <source>
        <dbReference type="RuleBase" id="RU003750"/>
    </source>
</evidence>
<dbReference type="STRING" id="824.CGRAC_1480"/>
<accession>C8PLJ3</accession>
<dbReference type="GO" id="GO:0012505">
    <property type="term" value="C:endomembrane system"/>
    <property type="evidence" value="ECO:0007669"/>
    <property type="project" value="UniProtKB-SubCell"/>
</dbReference>
<keyword evidence="9 16" id="KW-1133">Transmembrane helix</keyword>
<keyword evidence="11 16" id="KW-0472">Membrane</keyword>
<protein>
    <recommendedName>
        <fullName evidence="5">CDP-diacylglycerol--serine O-phosphatidyltransferase</fullName>
        <ecNumber evidence="4">2.7.8.8</ecNumber>
    </recommendedName>
    <alternativeName>
        <fullName evidence="14">Phosphatidylserine synthase</fullName>
    </alternativeName>
</protein>
<dbReference type="GO" id="GO:0016020">
    <property type="term" value="C:membrane"/>
    <property type="evidence" value="ECO:0007669"/>
    <property type="project" value="InterPro"/>
</dbReference>
<dbReference type="OrthoDB" id="9777147at2"/>
<evidence type="ECO:0000256" key="14">
    <source>
        <dbReference type="ARBA" id="ARBA00032361"/>
    </source>
</evidence>
<evidence type="ECO:0000313" key="17">
    <source>
        <dbReference type="EMBL" id="EEV16305.1"/>
    </source>
</evidence>
<feature type="transmembrane region" description="Helical" evidence="16">
    <location>
        <begin position="99"/>
        <end position="116"/>
    </location>
</feature>
<evidence type="ECO:0000256" key="12">
    <source>
        <dbReference type="ARBA" id="ARBA00023209"/>
    </source>
</evidence>
<feature type="transmembrane region" description="Helical" evidence="16">
    <location>
        <begin position="190"/>
        <end position="209"/>
    </location>
</feature>
<dbReference type="Gene3D" id="1.20.120.1760">
    <property type="match status" value="1"/>
</dbReference>
<evidence type="ECO:0000256" key="3">
    <source>
        <dbReference type="ARBA" id="ARBA00010441"/>
    </source>
</evidence>
<proteinExistence type="inferred from homology"/>
<evidence type="ECO:0000256" key="4">
    <source>
        <dbReference type="ARBA" id="ARBA00013174"/>
    </source>
</evidence>
<dbReference type="InterPro" id="IPR004533">
    <property type="entry name" value="CDP-diaglyc--ser_O-PTrfase"/>
</dbReference>
<dbReference type="RefSeq" id="WP_005873281.1">
    <property type="nucleotide sequence ID" value="NZ_ACYG01000032.1"/>
</dbReference>